<dbReference type="SUPFAM" id="SSF56059">
    <property type="entry name" value="Glutathione synthetase ATP-binding domain-like"/>
    <property type="match status" value="1"/>
</dbReference>
<dbReference type="GO" id="GO:0046872">
    <property type="term" value="F:metal ion binding"/>
    <property type="evidence" value="ECO:0007669"/>
    <property type="project" value="UniProtKB-KW"/>
</dbReference>
<sequence length="423" mass="44887">MTNNQFVTPLSNSEAKDPRRFGPKAANQALLGQSGLCTPGGFCLSSEAYRAQLDHLGLTEIADKAVSSSFFDERQQISKIRIALFGEPISSAIQEPLLQAYERLVLDAGTSVAVRSSSIMEDTKDASFAGQFQTFLGIDKKEDFLTAIRACWGALWSSRALRYMESKDITPADTAMAVLVQPLVNAICSGGGMSQTADGGMSVTATWGFGESIAQGEVVPDLYGLDADGVPIETLPGRKTHSIHCARHHGSPSSTKVDSEHVSKRCLDDEQLRELNFIMKNAEKLMRGPVEIEWALDAVGFKVLQARPLHLGPVSVPDEIWLQHPSLRGQPGGIGWGTGRACVISCECELGRVAPGDVLVTKVAGPALSQVLPRVSGVVAELGGSTSHLASLARERGIPMVLGALDVTSVIPDGAQVGVDGVA</sequence>
<dbReference type="EC" id="2.7.9.2" evidence="5"/>
<dbReference type="InterPro" id="IPR002192">
    <property type="entry name" value="PPDK_AMP/ATP-bd"/>
</dbReference>
<dbReference type="AlphaFoldDB" id="A0A381V549"/>
<keyword evidence="10" id="KW-0067">ATP-binding</keyword>
<dbReference type="PANTHER" id="PTHR43030">
    <property type="entry name" value="PHOSPHOENOLPYRUVATE SYNTHASE"/>
    <property type="match status" value="1"/>
</dbReference>
<dbReference type="InterPro" id="IPR036637">
    <property type="entry name" value="Phosphohistidine_dom_sf"/>
</dbReference>
<dbReference type="Gene3D" id="3.30.1490.20">
    <property type="entry name" value="ATP-grasp fold, A domain"/>
    <property type="match status" value="1"/>
</dbReference>
<name>A0A381V549_9ZZZZ</name>
<evidence type="ECO:0000256" key="9">
    <source>
        <dbReference type="ARBA" id="ARBA00022777"/>
    </source>
</evidence>
<evidence type="ECO:0000313" key="17">
    <source>
        <dbReference type="EMBL" id="SVA35500.1"/>
    </source>
</evidence>
<dbReference type="GO" id="GO:0006094">
    <property type="term" value="P:gluconeogenesis"/>
    <property type="evidence" value="ECO:0007669"/>
    <property type="project" value="UniProtKB-UniPathway"/>
</dbReference>
<organism evidence="17">
    <name type="scientific">marine metagenome</name>
    <dbReference type="NCBI Taxonomy" id="408172"/>
    <lineage>
        <taxon>unclassified sequences</taxon>
        <taxon>metagenomes</taxon>
        <taxon>ecological metagenomes</taxon>
    </lineage>
</organism>
<keyword evidence="11" id="KW-0460">Magnesium</keyword>
<dbReference type="InterPro" id="IPR008279">
    <property type="entry name" value="PEP-util_enz_mobile_dom"/>
</dbReference>
<dbReference type="InterPro" id="IPR013815">
    <property type="entry name" value="ATP_grasp_subdomain_1"/>
</dbReference>
<evidence type="ECO:0000256" key="3">
    <source>
        <dbReference type="ARBA" id="ARBA00004742"/>
    </source>
</evidence>
<feature type="region of interest" description="Disordered" evidence="14">
    <location>
        <begin position="1"/>
        <end position="21"/>
    </location>
</feature>
<evidence type="ECO:0000256" key="7">
    <source>
        <dbReference type="ARBA" id="ARBA00022723"/>
    </source>
</evidence>
<dbReference type="Gene3D" id="3.50.30.10">
    <property type="entry name" value="Phosphohistidine domain"/>
    <property type="match status" value="1"/>
</dbReference>
<comment type="cofactor">
    <cofactor evidence="1">
        <name>Mg(2+)</name>
        <dbReference type="ChEBI" id="CHEBI:18420"/>
    </cofactor>
</comment>
<dbReference type="Gene3D" id="3.30.470.20">
    <property type="entry name" value="ATP-grasp fold, B domain"/>
    <property type="match status" value="1"/>
</dbReference>
<evidence type="ECO:0000256" key="13">
    <source>
        <dbReference type="ARBA" id="ARBA00047700"/>
    </source>
</evidence>
<keyword evidence="8" id="KW-0547">Nucleotide-binding</keyword>
<evidence type="ECO:0000256" key="14">
    <source>
        <dbReference type="SAM" id="MobiDB-lite"/>
    </source>
</evidence>
<evidence type="ECO:0000259" key="16">
    <source>
        <dbReference type="Pfam" id="PF01326"/>
    </source>
</evidence>
<evidence type="ECO:0000256" key="10">
    <source>
        <dbReference type="ARBA" id="ARBA00022840"/>
    </source>
</evidence>
<evidence type="ECO:0000259" key="15">
    <source>
        <dbReference type="Pfam" id="PF00391"/>
    </source>
</evidence>
<feature type="non-terminal residue" evidence="17">
    <location>
        <position position="423"/>
    </location>
</feature>
<evidence type="ECO:0000256" key="11">
    <source>
        <dbReference type="ARBA" id="ARBA00022842"/>
    </source>
</evidence>
<evidence type="ECO:0000256" key="4">
    <source>
        <dbReference type="ARBA" id="ARBA00007837"/>
    </source>
</evidence>
<feature type="compositionally biased region" description="Polar residues" evidence="14">
    <location>
        <begin position="1"/>
        <end position="13"/>
    </location>
</feature>
<proteinExistence type="inferred from homology"/>
<dbReference type="Pfam" id="PF00391">
    <property type="entry name" value="PEP-utilizers"/>
    <property type="match status" value="1"/>
</dbReference>
<keyword evidence="6" id="KW-0808">Transferase</keyword>
<dbReference type="Pfam" id="PF01326">
    <property type="entry name" value="PPDK_N"/>
    <property type="match status" value="1"/>
</dbReference>
<dbReference type="SUPFAM" id="SSF52009">
    <property type="entry name" value="Phosphohistidine domain"/>
    <property type="match status" value="1"/>
</dbReference>
<dbReference type="EMBL" id="UINC01007877">
    <property type="protein sequence ID" value="SVA35500.1"/>
    <property type="molecule type" value="Genomic_DNA"/>
</dbReference>
<dbReference type="GO" id="GO:0008986">
    <property type="term" value="F:pyruvate, water dikinase activity"/>
    <property type="evidence" value="ECO:0007669"/>
    <property type="project" value="UniProtKB-EC"/>
</dbReference>
<gene>
    <name evidence="17" type="ORF">METZ01_LOCUS88354</name>
</gene>
<comment type="catalytic activity">
    <reaction evidence="13">
        <text>pyruvate + ATP + H2O = phosphoenolpyruvate + AMP + phosphate + 2 H(+)</text>
        <dbReference type="Rhea" id="RHEA:11364"/>
        <dbReference type="ChEBI" id="CHEBI:15361"/>
        <dbReference type="ChEBI" id="CHEBI:15377"/>
        <dbReference type="ChEBI" id="CHEBI:15378"/>
        <dbReference type="ChEBI" id="CHEBI:30616"/>
        <dbReference type="ChEBI" id="CHEBI:43474"/>
        <dbReference type="ChEBI" id="CHEBI:58702"/>
        <dbReference type="ChEBI" id="CHEBI:456215"/>
        <dbReference type="EC" id="2.7.9.2"/>
    </reaction>
</comment>
<dbReference type="PANTHER" id="PTHR43030:SF1">
    <property type="entry name" value="PHOSPHOENOLPYRUVATE SYNTHASE"/>
    <property type="match status" value="1"/>
</dbReference>
<comment type="similarity">
    <text evidence="4">Belongs to the PEP-utilizing enzyme family.</text>
</comment>
<evidence type="ECO:0000256" key="1">
    <source>
        <dbReference type="ARBA" id="ARBA00001946"/>
    </source>
</evidence>
<reference evidence="17" key="1">
    <citation type="submission" date="2018-05" db="EMBL/GenBank/DDBJ databases">
        <authorList>
            <person name="Lanie J.A."/>
            <person name="Ng W.-L."/>
            <person name="Kazmierczak K.M."/>
            <person name="Andrzejewski T.M."/>
            <person name="Davidsen T.M."/>
            <person name="Wayne K.J."/>
            <person name="Tettelin H."/>
            <person name="Glass J.I."/>
            <person name="Rusch D."/>
            <person name="Podicherti R."/>
            <person name="Tsui H.-C.T."/>
            <person name="Winkler M.E."/>
        </authorList>
    </citation>
    <scope>NUCLEOTIDE SEQUENCE</scope>
</reference>
<dbReference type="UniPathway" id="UPA00138"/>
<comment type="function">
    <text evidence="2">Catalyzes the phosphorylation of pyruvate to phosphoenolpyruvate.</text>
</comment>
<evidence type="ECO:0000256" key="12">
    <source>
        <dbReference type="ARBA" id="ARBA00033470"/>
    </source>
</evidence>
<evidence type="ECO:0000256" key="2">
    <source>
        <dbReference type="ARBA" id="ARBA00002988"/>
    </source>
</evidence>
<evidence type="ECO:0000256" key="6">
    <source>
        <dbReference type="ARBA" id="ARBA00022679"/>
    </source>
</evidence>
<accession>A0A381V549</accession>
<evidence type="ECO:0000256" key="5">
    <source>
        <dbReference type="ARBA" id="ARBA00011996"/>
    </source>
</evidence>
<feature type="domain" description="Pyruvate phosphate dikinase AMP/ATP-binding" evidence="16">
    <location>
        <begin position="21"/>
        <end position="310"/>
    </location>
</feature>
<keyword evidence="7" id="KW-0479">Metal-binding</keyword>
<comment type="pathway">
    <text evidence="3">Carbohydrate biosynthesis; gluconeogenesis.</text>
</comment>
<feature type="domain" description="PEP-utilising enzyme mobile" evidence="15">
    <location>
        <begin position="354"/>
        <end position="421"/>
    </location>
</feature>
<keyword evidence="9" id="KW-0418">Kinase</keyword>
<dbReference type="InterPro" id="IPR006319">
    <property type="entry name" value="PEP_synth"/>
</dbReference>
<dbReference type="GO" id="GO:0005524">
    <property type="term" value="F:ATP binding"/>
    <property type="evidence" value="ECO:0007669"/>
    <property type="project" value="UniProtKB-KW"/>
</dbReference>
<evidence type="ECO:0000256" key="8">
    <source>
        <dbReference type="ARBA" id="ARBA00022741"/>
    </source>
</evidence>
<protein>
    <recommendedName>
        <fullName evidence="5">pyruvate, water dikinase</fullName>
        <ecNumber evidence="5">2.7.9.2</ecNumber>
    </recommendedName>
    <alternativeName>
        <fullName evidence="12">Pyruvate, water dikinase</fullName>
    </alternativeName>
</protein>